<gene>
    <name evidence="1" type="ORF">APZ42_031241</name>
</gene>
<sequence length="69" mass="8160">MNRGGFSKWEDLKKNNCRAILQPSRKLWQRPYADWPSFLIIFGPATDDPAKLFKKMSPQDFFLSSPFFF</sequence>
<evidence type="ECO:0000313" key="1">
    <source>
        <dbReference type="EMBL" id="KZS05552.1"/>
    </source>
</evidence>
<keyword evidence="2" id="KW-1185">Reference proteome</keyword>
<dbReference type="Proteomes" id="UP000076858">
    <property type="component" value="Unassembled WGS sequence"/>
</dbReference>
<reference evidence="1 2" key="1">
    <citation type="submission" date="2016-03" db="EMBL/GenBank/DDBJ databases">
        <title>EvidentialGene: Evidence-directed Construction of Genes on Genomes.</title>
        <authorList>
            <person name="Gilbert D.G."/>
            <person name="Choi J.-H."/>
            <person name="Mockaitis K."/>
            <person name="Colbourne J."/>
            <person name="Pfrender M."/>
        </authorList>
    </citation>
    <scope>NUCLEOTIDE SEQUENCE [LARGE SCALE GENOMIC DNA]</scope>
    <source>
        <strain evidence="1 2">Xinb3</strain>
        <tissue evidence="1">Complete organism</tissue>
    </source>
</reference>
<protein>
    <submittedName>
        <fullName evidence="1">Uncharacterized protein</fullName>
    </submittedName>
</protein>
<organism evidence="1 2">
    <name type="scientific">Daphnia magna</name>
    <dbReference type="NCBI Taxonomy" id="35525"/>
    <lineage>
        <taxon>Eukaryota</taxon>
        <taxon>Metazoa</taxon>
        <taxon>Ecdysozoa</taxon>
        <taxon>Arthropoda</taxon>
        <taxon>Crustacea</taxon>
        <taxon>Branchiopoda</taxon>
        <taxon>Diplostraca</taxon>
        <taxon>Cladocera</taxon>
        <taxon>Anomopoda</taxon>
        <taxon>Daphniidae</taxon>
        <taxon>Daphnia</taxon>
    </lineage>
</organism>
<dbReference type="AlphaFoldDB" id="A0A164N105"/>
<comment type="caution">
    <text evidence="1">The sequence shown here is derived from an EMBL/GenBank/DDBJ whole genome shotgun (WGS) entry which is preliminary data.</text>
</comment>
<accession>A0A164N105</accession>
<proteinExistence type="predicted"/>
<dbReference type="EMBL" id="LRGB01002901">
    <property type="protein sequence ID" value="KZS05552.1"/>
    <property type="molecule type" value="Genomic_DNA"/>
</dbReference>
<name>A0A164N105_9CRUS</name>
<evidence type="ECO:0000313" key="2">
    <source>
        <dbReference type="Proteomes" id="UP000076858"/>
    </source>
</evidence>